<dbReference type="Gene3D" id="1.20.120.710">
    <property type="entry name" value="Haloacid dehalogenase hydrolase-like domain"/>
    <property type="match status" value="1"/>
</dbReference>
<dbReference type="InterPro" id="IPR051400">
    <property type="entry name" value="HAD-like_hydrolase"/>
</dbReference>
<protein>
    <submittedName>
        <fullName evidence="4">Uncharacterized protein</fullName>
    </submittedName>
</protein>
<proteinExistence type="predicted"/>
<evidence type="ECO:0000256" key="2">
    <source>
        <dbReference type="ARBA" id="ARBA00022801"/>
    </source>
</evidence>
<dbReference type="GO" id="GO:0046872">
    <property type="term" value="F:metal ion binding"/>
    <property type="evidence" value="ECO:0007669"/>
    <property type="project" value="UniProtKB-KW"/>
</dbReference>
<accession>A0A8H4JZG7</accession>
<reference evidence="4" key="1">
    <citation type="submission" date="2020-01" db="EMBL/GenBank/DDBJ databases">
        <title>Identification and distribution of gene clusters putatively required for synthesis of sphingolipid metabolism inhibitors in phylogenetically diverse species of the filamentous fungus Fusarium.</title>
        <authorList>
            <person name="Kim H.-S."/>
            <person name="Busman M."/>
            <person name="Brown D.W."/>
            <person name="Divon H."/>
            <person name="Uhlig S."/>
            <person name="Proctor R.H."/>
        </authorList>
    </citation>
    <scope>NUCLEOTIDE SEQUENCE</scope>
    <source>
        <strain evidence="4">NRRL 53441</strain>
    </source>
</reference>
<dbReference type="GO" id="GO:0016791">
    <property type="term" value="F:phosphatase activity"/>
    <property type="evidence" value="ECO:0007669"/>
    <property type="project" value="TreeGrafter"/>
</dbReference>
<dbReference type="SUPFAM" id="SSF56784">
    <property type="entry name" value="HAD-like"/>
    <property type="match status" value="1"/>
</dbReference>
<dbReference type="InterPro" id="IPR036412">
    <property type="entry name" value="HAD-like_sf"/>
</dbReference>
<gene>
    <name evidence="4" type="ORF">F53441_11920</name>
</gene>
<dbReference type="AlphaFoldDB" id="A0A8H4JZG7"/>
<comment type="caution">
    <text evidence="4">The sequence shown here is derived from an EMBL/GenBank/DDBJ whole genome shotgun (WGS) entry which is preliminary data.</text>
</comment>
<dbReference type="Proteomes" id="UP000605986">
    <property type="component" value="Unassembled WGS sequence"/>
</dbReference>
<evidence type="ECO:0000313" key="4">
    <source>
        <dbReference type="EMBL" id="KAF4441835.1"/>
    </source>
</evidence>
<sequence length="248" mass="27812">MSSTATLLSTSTPKAIFVNLDVGFFDPDYPIQQTLSILRDQSQVLTKRSLLELVTAYKTIQDQPNDKKNSTDEAVEAEKIQKFHHLLDLPAPTPDASKDFCNTYQTVYNENRLVVEKTLLVLRQNDYKIVIIVKGKGDAHMAKINAIGILPLVDRVITSAEAEQFKKDYSVFQYAVEELGIRSWEAFMVGGSLEGDVQGALSVELKPILYMPTHRDSHYFLGNLPIPVIQDLNQLLEFLLNGSSPPEK</sequence>
<keyword evidence="1" id="KW-0479">Metal-binding</keyword>
<name>A0A8H4JZG7_9HYPO</name>
<keyword evidence="3" id="KW-0460">Magnesium</keyword>
<dbReference type="InterPro" id="IPR041492">
    <property type="entry name" value="HAD_2"/>
</dbReference>
<evidence type="ECO:0000256" key="3">
    <source>
        <dbReference type="ARBA" id="ARBA00022842"/>
    </source>
</evidence>
<evidence type="ECO:0000313" key="5">
    <source>
        <dbReference type="Proteomes" id="UP000605986"/>
    </source>
</evidence>
<organism evidence="4 5">
    <name type="scientific">Fusarium austroafricanum</name>
    <dbReference type="NCBI Taxonomy" id="2364996"/>
    <lineage>
        <taxon>Eukaryota</taxon>
        <taxon>Fungi</taxon>
        <taxon>Dikarya</taxon>
        <taxon>Ascomycota</taxon>
        <taxon>Pezizomycotina</taxon>
        <taxon>Sordariomycetes</taxon>
        <taxon>Hypocreomycetidae</taxon>
        <taxon>Hypocreales</taxon>
        <taxon>Nectriaceae</taxon>
        <taxon>Fusarium</taxon>
        <taxon>Fusarium concolor species complex</taxon>
    </lineage>
</organism>
<dbReference type="InterPro" id="IPR023214">
    <property type="entry name" value="HAD_sf"/>
</dbReference>
<dbReference type="OrthoDB" id="444127at2759"/>
<dbReference type="EMBL" id="JAADJG010000614">
    <property type="protein sequence ID" value="KAF4441835.1"/>
    <property type="molecule type" value="Genomic_DNA"/>
</dbReference>
<dbReference type="PANTHER" id="PTHR46470:SF2">
    <property type="entry name" value="GLYCERALDEHYDE 3-PHOSPHATE PHOSPHATASE"/>
    <property type="match status" value="1"/>
</dbReference>
<dbReference type="Pfam" id="PF13419">
    <property type="entry name" value="HAD_2"/>
    <property type="match status" value="1"/>
</dbReference>
<keyword evidence="2" id="KW-0378">Hydrolase</keyword>
<dbReference type="Gene3D" id="3.40.50.1000">
    <property type="entry name" value="HAD superfamily/HAD-like"/>
    <property type="match status" value="1"/>
</dbReference>
<dbReference type="PANTHER" id="PTHR46470">
    <property type="entry name" value="N-ACYLNEURAMINATE-9-PHOSPHATASE"/>
    <property type="match status" value="1"/>
</dbReference>
<keyword evidence="5" id="KW-1185">Reference proteome</keyword>
<evidence type="ECO:0000256" key="1">
    <source>
        <dbReference type="ARBA" id="ARBA00022723"/>
    </source>
</evidence>